<sequence>MKMEEEIRRKRLELADAIELWANIKKKYKKAFKKDELIDIMPELATAMSVLSWFLDEGFGIAMEKYISWAKNINKALKGEQTISGREWKKELKDITREGIEIYNKVAQDRKRFNWGGF</sequence>
<proteinExistence type="predicted"/>
<organism evidence="1">
    <name type="scientific">marine sediment metagenome</name>
    <dbReference type="NCBI Taxonomy" id="412755"/>
    <lineage>
        <taxon>unclassified sequences</taxon>
        <taxon>metagenomes</taxon>
        <taxon>ecological metagenomes</taxon>
    </lineage>
</organism>
<accession>X1ERV4</accession>
<dbReference type="AlphaFoldDB" id="X1ERV4"/>
<name>X1ERV4_9ZZZZ</name>
<comment type="caution">
    <text evidence="1">The sequence shown here is derived from an EMBL/GenBank/DDBJ whole genome shotgun (WGS) entry which is preliminary data.</text>
</comment>
<dbReference type="EMBL" id="BARU01012023">
    <property type="protein sequence ID" value="GAH36116.1"/>
    <property type="molecule type" value="Genomic_DNA"/>
</dbReference>
<gene>
    <name evidence="1" type="ORF">S03H2_22352</name>
</gene>
<reference evidence="1" key="1">
    <citation type="journal article" date="2014" name="Front. Microbiol.">
        <title>High frequency of phylogenetically diverse reductive dehalogenase-homologous genes in deep subseafloor sedimentary metagenomes.</title>
        <authorList>
            <person name="Kawai M."/>
            <person name="Futagami T."/>
            <person name="Toyoda A."/>
            <person name="Takaki Y."/>
            <person name="Nishi S."/>
            <person name="Hori S."/>
            <person name="Arai W."/>
            <person name="Tsubouchi T."/>
            <person name="Morono Y."/>
            <person name="Uchiyama I."/>
            <person name="Ito T."/>
            <person name="Fujiyama A."/>
            <person name="Inagaki F."/>
            <person name="Takami H."/>
        </authorList>
    </citation>
    <scope>NUCLEOTIDE SEQUENCE</scope>
    <source>
        <strain evidence="1">Expedition CK06-06</strain>
    </source>
</reference>
<protein>
    <submittedName>
        <fullName evidence="1">Uncharacterized protein</fullName>
    </submittedName>
</protein>
<evidence type="ECO:0000313" key="1">
    <source>
        <dbReference type="EMBL" id="GAH36116.1"/>
    </source>
</evidence>